<feature type="transmembrane region" description="Helical" evidence="1">
    <location>
        <begin position="95"/>
        <end position="113"/>
    </location>
</feature>
<dbReference type="Proteomes" id="UP000717515">
    <property type="component" value="Unassembled WGS sequence"/>
</dbReference>
<comment type="caution">
    <text evidence="2">The sequence shown here is derived from an EMBL/GenBank/DDBJ whole genome shotgun (WGS) entry which is preliminary data.</text>
</comment>
<accession>A0A9P8A4F1</accession>
<keyword evidence="1" id="KW-0472">Membrane</keyword>
<reference evidence="2" key="1">
    <citation type="submission" date="2021-07" db="EMBL/GenBank/DDBJ databases">
        <title>Draft genome of Mortierella alpina, strain LL118, isolated from an aspen leaf litter sample.</title>
        <authorList>
            <person name="Yang S."/>
            <person name="Vinatzer B.A."/>
        </authorList>
    </citation>
    <scope>NUCLEOTIDE SEQUENCE</scope>
    <source>
        <strain evidence="2">LL118</strain>
    </source>
</reference>
<gene>
    <name evidence="2" type="ORF">KVV02_001811</name>
</gene>
<keyword evidence="1" id="KW-0812">Transmembrane</keyword>
<evidence type="ECO:0000313" key="3">
    <source>
        <dbReference type="Proteomes" id="UP000717515"/>
    </source>
</evidence>
<proteinExistence type="predicted"/>
<protein>
    <submittedName>
        <fullName evidence="2">Uncharacterized protein</fullName>
    </submittedName>
</protein>
<evidence type="ECO:0000313" key="2">
    <source>
        <dbReference type="EMBL" id="KAG9323180.1"/>
    </source>
</evidence>
<sequence length="123" mass="13289">MSTLCCKTLDQYKKGSCCFPCDHSTLPAPFCKAGKAATSPLYSHTIIISQQSTMNTVTTSARLVRAPLQAAARRQYSTAPSNGTPKFRLTGTQKVIIGTALVLGGGAEGVFYYQMFKKDKKTE</sequence>
<evidence type="ECO:0000256" key="1">
    <source>
        <dbReference type="SAM" id="Phobius"/>
    </source>
</evidence>
<keyword evidence="1" id="KW-1133">Transmembrane helix</keyword>
<dbReference type="AlphaFoldDB" id="A0A9P8A4F1"/>
<dbReference type="EMBL" id="JAIFTL010000112">
    <property type="protein sequence ID" value="KAG9323180.1"/>
    <property type="molecule type" value="Genomic_DNA"/>
</dbReference>
<organism evidence="2 3">
    <name type="scientific">Mortierella alpina</name>
    <name type="common">Oleaginous fungus</name>
    <name type="synonym">Mortierella renispora</name>
    <dbReference type="NCBI Taxonomy" id="64518"/>
    <lineage>
        <taxon>Eukaryota</taxon>
        <taxon>Fungi</taxon>
        <taxon>Fungi incertae sedis</taxon>
        <taxon>Mucoromycota</taxon>
        <taxon>Mortierellomycotina</taxon>
        <taxon>Mortierellomycetes</taxon>
        <taxon>Mortierellales</taxon>
        <taxon>Mortierellaceae</taxon>
        <taxon>Mortierella</taxon>
    </lineage>
</organism>
<name>A0A9P8A4F1_MORAP</name>